<feature type="region of interest" description="Disordered" evidence="1">
    <location>
        <begin position="149"/>
        <end position="171"/>
    </location>
</feature>
<evidence type="ECO:0000313" key="2">
    <source>
        <dbReference type="EMBL" id="EFQ97654.1"/>
    </source>
</evidence>
<reference evidence="3" key="1">
    <citation type="journal article" date="2012" name="MBio">
        <title>Comparative genome analysis of Trichophyton rubrum and related dermatophytes reveals candidate genes involved in infection.</title>
        <authorList>
            <person name="Martinez D.A."/>
            <person name="Oliver B.G."/>
            <person name="Graeser Y."/>
            <person name="Goldberg J.M."/>
            <person name="Li W."/>
            <person name="Martinez-Rossi N.M."/>
            <person name="Monod M."/>
            <person name="Shelest E."/>
            <person name="Barton R.C."/>
            <person name="Birch E."/>
            <person name="Brakhage A.A."/>
            <person name="Chen Z."/>
            <person name="Gurr S.J."/>
            <person name="Heiman D."/>
            <person name="Heitman J."/>
            <person name="Kosti I."/>
            <person name="Rossi A."/>
            <person name="Saif S."/>
            <person name="Samalova M."/>
            <person name="Saunders C.W."/>
            <person name="Shea T."/>
            <person name="Summerbell R.C."/>
            <person name="Xu J."/>
            <person name="Young S."/>
            <person name="Zeng Q."/>
            <person name="Birren B.W."/>
            <person name="Cuomo C.A."/>
            <person name="White T.C."/>
        </authorList>
    </citation>
    <scope>NUCLEOTIDE SEQUENCE [LARGE SCALE GENOMIC DNA]</scope>
    <source>
        <strain evidence="3">ATCC MYA-4604 / CBS 118893</strain>
    </source>
</reference>
<organism evidence="3">
    <name type="scientific">Arthroderma gypseum (strain ATCC MYA-4604 / CBS 118893)</name>
    <name type="common">Microsporum gypseum</name>
    <dbReference type="NCBI Taxonomy" id="535722"/>
    <lineage>
        <taxon>Eukaryota</taxon>
        <taxon>Fungi</taxon>
        <taxon>Dikarya</taxon>
        <taxon>Ascomycota</taxon>
        <taxon>Pezizomycotina</taxon>
        <taxon>Eurotiomycetes</taxon>
        <taxon>Eurotiomycetidae</taxon>
        <taxon>Onygenales</taxon>
        <taxon>Arthrodermataceae</taxon>
        <taxon>Nannizzia</taxon>
    </lineage>
</organism>
<feature type="compositionally biased region" description="Basic residues" evidence="1">
    <location>
        <begin position="7"/>
        <end position="24"/>
    </location>
</feature>
<dbReference type="OMA" id="HRSSYKM"/>
<dbReference type="EMBL" id="DS989822">
    <property type="protein sequence ID" value="EFQ97654.1"/>
    <property type="molecule type" value="Genomic_DNA"/>
</dbReference>
<dbReference type="eggNOG" id="ENOG502SVDD">
    <property type="taxonomic scope" value="Eukaryota"/>
</dbReference>
<dbReference type="GeneID" id="10031926"/>
<name>E5R1A3_ARTGP</name>
<feature type="region of interest" description="Disordered" evidence="1">
    <location>
        <begin position="1"/>
        <end position="24"/>
    </location>
</feature>
<gene>
    <name evidence="2" type="ORF">MGYG_00693</name>
</gene>
<protein>
    <submittedName>
        <fullName evidence="2">Uncharacterized protein</fullName>
    </submittedName>
</protein>
<dbReference type="HOGENOM" id="CLU_040456_0_0_1"/>
<dbReference type="AlphaFoldDB" id="E5R1A3"/>
<dbReference type="RefSeq" id="XP_003176606.1">
    <property type="nucleotide sequence ID" value="XM_003176558.1"/>
</dbReference>
<accession>E5R1A3</accession>
<dbReference type="InParanoid" id="E5R1A3"/>
<evidence type="ECO:0000313" key="3">
    <source>
        <dbReference type="Proteomes" id="UP000002669"/>
    </source>
</evidence>
<dbReference type="VEuPathDB" id="FungiDB:MGYG_00693"/>
<dbReference type="OrthoDB" id="5426563at2759"/>
<sequence length="397" mass="44623">MNWTGGRLHRSSYKMKSSAKHIGKQRVAQAKTQVLDRYGDAVSPKVAAVVIGREKSCDDGPPSTIGVLCASTHKGKRSTSPYIEGLRRKRCRHYQILDSPSVGVDEMRKKLLDKKDWACLSPSRPYRLPIGRDHDAGQVEKRQSLLHMSSPSRCVPQQDLPSLPTKGQKTKTVYPYPTQLRSDDIEVWIEQKKGVTQPETPYTRKHTVTQEFMEPMLSGSNPSGDSANPIHQSDANISQYTSYGIHEQYELGKRAENSPSPDLSGLPILDRRGSFAIVDGQTRYVPPSPCKPPSSGFPGDNGGMGLSRDVIEPYNWRRTGPYHYQRNEAQDVRPKSLEWSEVAGNVTEHSSKYSRGDNSAVVQQREAIHSMEQPRIGCWETPSSDQDPFWPNIFRHR</sequence>
<evidence type="ECO:0000256" key="1">
    <source>
        <dbReference type="SAM" id="MobiDB-lite"/>
    </source>
</evidence>
<keyword evidence="3" id="KW-1185">Reference proteome</keyword>
<dbReference type="Proteomes" id="UP000002669">
    <property type="component" value="Unassembled WGS sequence"/>
</dbReference>
<proteinExistence type="predicted"/>